<name>A0A2P8DEZ3_9ACTN</name>
<protein>
    <submittedName>
        <fullName evidence="2">A118 family predicted phage portal protein</fullName>
    </submittedName>
</protein>
<reference evidence="2 3" key="1">
    <citation type="submission" date="2018-03" db="EMBL/GenBank/DDBJ databases">
        <title>Genomic Encyclopedia of Archaeal and Bacterial Type Strains, Phase II (KMG-II): from individual species to whole genera.</title>
        <authorList>
            <person name="Goeker M."/>
        </authorList>
    </citation>
    <scope>NUCLEOTIDE SEQUENCE [LARGE SCALE GENOMIC DNA]</scope>
    <source>
        <strain evidence="2 3">DSM 45211</strain>
    </source>
</reference>
<sequence>MPLPIGDQQWPPRAIEPEQRLFREWGAWYSGNPDELAEVYGGNSSGGVDLKQLDRPSQHRGGVVGKVARWFWGAPLSSGQQRNPKLHVPLAGDIAETSADLLFSEPPQFHTDDKETQTRVLELADELIGMHPLLLEAGETCAAYGGVYLRGSVDETVADHPLVDVIPADVAVPEFTRGRLAAVTFWRVVAEDEKTSEVWRHLERHERGRVYHGLYKGTSDRLGTMVPLEDHPDTEAFAVLVDEQGGITTDVDGLSVVYVPNMRPNRVLRGSPLGRSDYSTLEPMLDALDETWTSWMRDLRLAKARIIVPEAYLDDLGTGKGAAFNAEREVYEALAMPPTSEGGLTLNQFKIRVEEHQSTVDALTSQIVQSAGYSMQTFGDSTETANAMTATEVRTRENKSFTTRGRKVNYWRPQLRRLWSIILQLDAARFRRAVTPEGLQIEWPDGTTDHPEVQAKTLQLITAAEAASTRTRVAMLHPDWDDTQIDAEAAKIAAESGRSVPDPITLGGAATEEE</sequence>
<organism evidence="2 3">
    <name type="scientific">Haloactinopolyspora alba</name>
    <dbReference type="NCBI Taxonomy" id="648780"/>
    <lineage>
        <taxon>Bacteria</taxon>
        <taxon>Bacillati</taxon>
        <taxon>Actinomycetota</taxon>
        <taxon>Actinomycetes</taxon>
        <taxon>Jiangellales</taxon>
        <taxon>Jiangellaceae</taxon>
        <taxon>Haloactinopolyspora</taxon>
    </lineage>
</organism>
<keyword evidence="3" id="KW-1185">Reference proteome</keyword>
<accession>A0A2P8DEZ3</accession>
<dbReference type="RefSeq" id="WP_106539787.1">
    <property type="nucleotide sequence ID" value="NZ_PYGE01000028.1"/>
</dbReference>
<dbReference type="InterPro" id="IPR021145">
    <property type="entry name" value="Portal_protein_SPP1_Gp6-like"/>
</dbReference>
<evidence type="ECO:0000256" key="1">
    <source>
        <dbReference type="SAM" id="MobiDB-lite"/>
    </source>
</evidence>
<dbReference type="Pfam" id="PF05133">
    <property type="entry name" value="SPP1_portal"/>
    <property type="match status" value="1"/>
</dbReference>
<gene>
    <name evidence="2" type="ORF">CLV30_12833</name>
</gene>
<proteinExistence type="predicted"/>
<comment type="caution">
    <text evidence="2">The sequence shown here is derived from an EMBL/GenBank/DDBJ whole genome shotgun (WGS) entry which is preliminary data.</text>
</comment>
<evidence type="ECO:0000313" key="3">
    <source>
        <dbReference type="Proteomes" id="UP000243528"/>
    </source>
</evidence>
<dbReference type="EMBL" id="PYGE01000028">
    <property type="protein sequence ID" value="PSK95781.1"/>
    <property type="molecule type" value="Genomic_DNA"/>
</dbReference>
<feature type="region of interest" description="Disordered" evidence="1">
    <location>
        <begin position="493"/>
        <end position="514"/>
    </location>
</feature>
<dbReference type="AlphaFoldDB" id="A0A2P8DEZ3"/>
<dbReference type="Proteomes" id="UP000243528">
    <property type="component" value="Unassembled WGS sequence"/>
</dbReference>
<dbReference type="OrthoDB" id="3268708at2"/>
<evidence type="ECO:0000313" key="2">
    <source>
        <dbReference type="EMBL" id="PSK95781.1"/>
    </source>
</evidence>